<dbReference type="PROSITE" id="PS00198">
    <property type="entry name" value="4FE4S_FER_1"/>
    <property type="match status" value="1"/>
</dbReference>
<evidence type="ECO:0000256" key="2">
    <source>
        <dbReference type="ARBA" id="ARBA00022723"/>
    </source>
</evidence>
<dbReference type="SUPFAM" id="SSF54862">
    <property type="entry name" value="4Fe-4S ferredoxins"/>
    <property type="match status" value="1"/>
</dbReference>
<proteinExistence type="predicted"/>
<dbReference type="GO" id="GO:0009060">
    <property type="term" value="P:aerobic respiration"/>
    <property type="evidence" value="ECO:0007669"/>
    <property type="project" value="TreeGrafter"/>
</dbReference>
<gene>
    <name evidence="7" type="ORF">CP373A1_01245</name>
</gene>
<dbReference type="PROSITE" id="PS51379">
    <property type="entry name" value="4FE4S_FER_2"/>
    <property type="match status" value="2"/>
</dbReference>
<keyword evidence="1" id="KW-0004">4Fe-4S</keyword>
<evidence type="ECO:0000256" key="1">
    <source>
        <dbReference type="ARBA" id="ARBA00022485"/>
    </source>
</evidence>
<evidence type="ECO:0000313" key="8">
    <source>
        <dbReference type="Proteomes" id="UP000092714"/>
    </source>
</evidence>
<sequence>MIPYLKEAIGNLFKPSVTSKFPEKPVETPKNYRGRISFNADQCIGCGMCIRVCSPGAITKTQKPVEGGQEITMEFDLSSCTFCGMCSDFCPKKTITLTGDSQMVELDKNNFKVSGSFIKKAPPKPTPEQLKKIAEAKKAAAEKKALENKVTS</sequence>
<accession>A0A174ALS3</accession>
<dbReference type="AlphaFoldDB" id="A0A174ALS3"/>
<evidence type="ECO:0000256" key="3">
    <source>
        <dbReference type="ARBA" id="ARBA00022737"/>
    </source>
</evidence>
<dbReference type="EMBL" id="MAPZ01000009">
    <property type="protein sequence ID" value="OBY12247.1"/>
    <property type="molecule type" value="Genomic_DNA"/>
</dbReference>
<dbReference type="GO" id="GO:0003954">
    <property type="term" value="F:NADH dehydrogenase activity"/>
    <property type="evidence" value="ECO:0007669"/>
    <property type="project" value="TreeGrafter"/>
</dbReference>
<dbReference type="InterPro" id="IPR010226">
    <property type="entry name" value="NADH_quinone_OxRdtase_chainI"/>
</dbReference>
<dbReference type="RefSeq" id="WP_034867008.1">
    <property type="nucleotide sequence ID" value="NZ_CABHIH010000001.1"/>
</dbReference>
<evidence type="ECO:0000259" key="6">
    <source>
        <dbReference type="PROSITE" id="PS51379"/>
    </source>
</evidence>
<keyword evidence="3" id="KW-0677">Repeat</keyword>
<dbReference type="PANTHER" id="PTHR10849">
    <property type="entry name" value="NADH DEHYDROGENASE UBIQUINONE IRON-SULFUR PROTEIN 8, MITOCHONDRIAL"/>
    <property type="match status" value="1"/>
</dbReference>
<organism evidence="7 8">
    <name type="scientific">Clostridium paraputrificum</name>
    <dbReference type="NCBI Taxonomy" id="29363"/>
    <lineage>
        <taxon>Bacteria</taxon>
        <taxon>Bacillati</taxon>
        <taxon>Bacillota</taxon>
        <taxon>Clostridia</taxon>
        <taxon>Eubacteriales</taxon>
        <taxon>Clostridiaceae</taxon>
        <taxon>Clostridium</taxon>
    </lineage>
</organism>
<dbReference type="Gene3D" id="3.30.70.3270">
    <property type="match status" value="1"/>
</dbReference>
<dbReference type="GO" id="GO:0046872">
    <property type="term" value="F:metal ion binding"/>
    <property type="evidence" value="ECO:0007669"/>
    <property type="project" value="UniProtKB-KW"/>
</dbReference>
<evidence type="ECO:0000256" key="4">
    <source>
        <dbReference type="ARBA" id="ARBA00023004"/>
    </source>
</evidence>
<dbReference type="GeneID" id="42777835"/>
<keyword evidence="2" id="KW-0479">Metal-binding</keyword>
<dbReference type="Proteomes" id="UP000092714">
    <property type="component" value="Unassembled WGS sequence"/>
</dbReference>
<protein>
    <recommendedName>
        <fullName evidence="6">4Fe-4S ferredoxin-type domain-containing protein</fullName>
    </recommendedName>
</protein>
<keyword evidence="8" id="KW-1185">Reference proteome</keyword>
<keyword evidence="5" id="KW-0411">Iron-sulfur</keyword>
<evidence type="ECO:0000313" key="7">
    <source>
        <dbReference type="EMBL" id="OBY12247.1"/>
    </source>
</evidence>
<dbReference type="InterPro" id="IPR017900">
    <property type="entry name" value="4Fe4S_Fe_S_CS"/>
</dbReference>
<dbReference type="eggNOG" id="COG1143">
    <property type="taxonomic scope" value="Bacteria"/>
</dbReference>
<dbReference type="InterPro" id="IPR017896">
    <property type="entry name" value="4Fe4S_Fe-S-bd"/>
</dbReference>
<feature type="domain" description="4Fe-4S ferredoxin-type" evidence="6">
    <location>
        <begin position="34"/>
        <end position="63"/>
    </location>
</feature>
<dbReference type="Pfam" id="PF12838">
    <property type="entry name" value="Fer4_7"/>
    <property type="match status" value="1"/>
</dbReference>
<feature type="domain" description="4Fe-4S ferredoxin-type" evidence="6">
    <location>
        <begin position="71"/>
        <end position="100"/>
    </location>
</feature>
<evidence type="ECO:0000256" key="5">
    <source>
        <dbReference type="ARBA" id="ARBA00023014"/>
    </source>
</evidence>
<keyword evidence="4" id="KW-0408">Iron</keyword>
<dbReference type="GO" id="GO:0016020">
    <property type="term" value="C:membrane"/>
    <property type="evidence" value="ECO:0007669"/>
    <property type="project" value="InterPro"/>
</dbReference>
<reference evidence="7 8" key="1">
    <citation type="submission" date="2016-06" db="EMBL/GenBank/DDBJ databases">
        <authorList>
            <person name="Kjaerup R.B."/>
            <person name="Dalgaard T.S."/>
            <person name="Juul-Madsen H.R."/>
        </authorList>
    </citation>
    <scope>NUCLEOTIDE SEQUENCE [LARGE SCALE GENOMIC DNA]</scope>
    <source>
        <strain evidence="7 8">373-A1</strain>
    </source>
</reference>
<name>A0A174ALS3_9CLOT</name>
<dbReference type="OrthoDB" id="9803192at2"/>
<dbReference type="PANTHER" id="PTHR10849:SF35">
    <property type="entry name" value="FORMATE HYDROGENLYASE SUBUNIT 6-RELATED"/>
    <property type="match status" value="1"/>
</dbReference>
<dbReference type="GO" id="GO:0051539">
    <property type="term" value="F:4 iron, 4 sulfur cluster binding"/>
    <property type="evidence" value="ECO:0007669"/>
    <property type="project" value="UniProtKB-KW"/>
</dbReference>
<comment type="caution">
    <text evidence="7">The sequence shown here is derived from an EMBL/GenBank/DDBJ whole genome shotgun (WGS) entry which is preliminary data.</text>
</comment>